<evidence type="ECO:0000256" key="2">
    <source>
        <dbReference type="ARBA" id="ARBA00023125"/>
    </source>
</evidence>
<accession>A0A1I2D8A5</accession>
<evidence type="ECO:0000256" key="1">
    <source>
        <dbReference type="ARBA" id="ARBA00023015"/>
    </source>
</evidence>
<dbReference type="EMBL" id="FOMW01000010">
    <property type="protein sequence ID" value="SFE76734.1"/>
    <property type="molecule type" value="Genomic_DNA"/>
</dbReference>
<dbReference type="AlphaFoldDB" id="A0A1I2D8A5"/>
<organism evidence="5 6">
    <name type="scientific">Sulfitobacter brevis</name>
    <dbReference type="NCBI Taxonomy" id="74348"/>
    <lineage>
        <taxon>Bacteria</taxon>
        <taxon>Pseudomonadati</taxon>
        <taxon>Pseudomonadota</taxon>
        <taxon>Alphaproteobacteria</taxon>
        <taxon>Rhodobacterales</taxon>
        <taxon>Roseobacteraceae</taxon>
        <taxon>Sulfitobacter</taxon>
    </lineage>
</organism>
<dbReference type="SMART" id="SM00347">
    <property type="entry name" value="HTH_MARR"/>
    <property type="match status" value="1"/>
</dbReference>
<sequence>MPPLGPDTFGFLITDIARLLRRNFEREIERAGVPVTPAEARVLAHIARCDGIRQTVLADRMGMSPMSVTSFLDSLEAAGMITRGPDPQDRRAKRVTLTDTGTALLTPIAQAGQKVRATAMAGVAPSDQDAFHRAALALRDNLGSTSQPPAEGSSK</sequence>
<keyword evidence="1" id="KW-0805">Transcription regulation</keyword>
<evidence type="ECO:0000313" key="5">
    <source>
        <dbReference type="EMBL" id="SFE76734.1"/>
    </source>
</evidence>
<dbReference type="Pfam" id="PF01047">
    <property type="entry name" value="MarR"/>
    <property type="match status" value="1"/>
</dbReference>
<dbReference type="SUPFAM" id="SSF46785">
    <property type="entry name" value="Winged helix' DNA-binding domain"/>
    <property type="match status" value="1"/>
</dbReference>
<keyword evidence="2" id="KW-0238">DNA-binding</keyword>
<dbReference type="InterPro" id="IPR036388">
    <property type="entry name" value="WH-like_DNA-bd_sf"/>
</dbReference>
<dbReference type="STRING" id="74348.SAMN04488523_11078"/>
<dbReference type="GO" id="GO:0003700">
    <property type="term" value="F:DNA-binding transcription factor activity"/>
    <property type="evidence" value="ECO:0007669"/>
    <property type="project" value="InterPro"/>
</dbReference>
<dbReference type="PRINTS" id="PR00598">
    <property type="entry name" value="HTHMARR"/>
</dbReference>
<feature type="domain" description="HTH marR-type" evidence="4">
    <location>
        <begin position="6"/>
        <end position="140"/>
    </location>
</feature>
<dbReference type="PANTHER" id="PTHR33164:SF64">
    <property type="entry name" value="TRANSCRIPTIONAL REGULATOR SLYA"/>
    <property type="match status" value="1"/>
</dbReference>
<dbReference type="PANTHER" id="PTHR33164">
    <property type="entry name" value="TRANSCRIPTIONAL REGULATOR, MARR FAMILY"/>
    <property type="match status" value="1"/>
</dbReference>
<dbReference type="OrthoDB" id="582199at2"/>
<reference evidence="5 6" key="1">
    <citation type="submission" date="2016-10" db="EMBL/GenBank/DDBJ databases">
        <authorList>
            <person name="de Groot N.N."/>
        </authorList>
    </citation>
    <scope>NUCLEOTIDE SEQUENCE [LARGE SCALE GENOMIC DNA]</scope>
    <source>
        <strain evidence="5 6">DSM 11443</strain>
    </source>
</reference>
<proteinExistence type="predicted"/>
<dbReference type="Gene3D" id="1.10.10.10">
    <property type="entry name" value="Winged helix-like DNA-binding domain superfamily/Winged helix DNA-binding domain"/>
    <property type="match status" value="1"/>
</dbReference>
<evidence type="ECO:0000313" key="6">
    <source>
        <dbReference type="Proteomes" id="UP000198977"/>
    </source>
</evidence>
<dbReference type="RefSeq" id="WP_093924524.1">
    <property type="nucleotide sequence ID" value="NZ_FOMW01000010.1"/>
</dbReference>
<dbReference type="InterPro" id="IPR036390">
    <property type="entry name" value="WH_DNA-bd_sf"/>
</dbReference>
<dbReference type="InterPro" id="IPR000835">
    <property type="entry name" value="HTH_MarR-typ"/>
</dbReference>
<keyword evidence="6" id="KW-1185">Reference proteome</keyword>
<keyword evidence="3" id="KW-0804">Transcription</keyword>
<dbReference type="GO" id="GO:0006950">
    <property type="term" value="P:response to stress"/>
    <property type="evidence" value="ECO:0007669"/>
    <property type="project" value="TreeGrafter"/>
</dbReference>
<protein>
    <submittedName>
        <fullName evidence="5">Transcriptional regulator, MarR family</fullName>
    </submittedName>
</protein>
<evidence type="ECO:0000259" key="4">
    <source>
        <dbReference type="PROSITE" id="PS50995"/>
    </source>
</evidence>
<dbReference type="GO" id="GO:0003677">
    <property type="term" value="F:DNA binding"/>
    <property type="evidence" value="ECO:0007669"/>
    <property type="project" value="UniProtKB-KW"/>
</dbReference>
<gene>
    <name evidence="5" type="ORF">SAMN04488523_11078</name>
</gene>
<evidence type="ECO:0000256" key="3">
    <source>
        <dbReference type="ARBA" id="ARBA00023163"/>
    </source>
</evidence>
<dbReference type="Proteomes" id="UP000198977">
    <property type="component" value="Unassembled WGS sequence"/>
</dbReference>
<name>A0A1I2D8A5_9RHOB</name>
<dbReference type="PROSITE" id="PS50995">
    <property type="entry name" value="HTH_MARR_2"/>
    <property type="match status" value="1"/>
</dbReference>
<dbReference type="InterPro" id="IPR039422">
    <property type="entry name" value="MarR/SlyA-like"/>
</dbReference>